<keyword evidence="1" id="KW-1133">Transmembrane helix</keyword>
<feature type="transmembrane region" description="Helical" evidence="1">
    <location>
        <begin position="12"/>
        <end position="32"/>
    </location>
</feature>
<dbReference type="OrthoDB" id="4744679at2"/>
<keyword evidence="1" id="KW-0472">Membrane</keyword>
<feature type="transmembrane region" description="Helical" evidence="1">
    <location>
        <begin position="38"/>
        <end position="59"/>
    </location>
</feature>
<keyword evidence="3" id="KW-1185">Reference proteome</keyword>
<gene>
    <name evidence="2" type="ORF">GA0111570_105314</name>
</gene>
<evidence type="ECO:0000313" key="2">
    <source>
        <dbReference type="EMBL" id="SDB87272.1"/>
    </source>
</evidence>
<dbReference type="STRING" id="1577474.GA0111570_105314"/>
<accession>A0A1G6GZ18</accession>
<reference evidence="2 3" key="1">
    <citation type="submission" date="2016-06" db="EMBL/GenBank/DDBJ databases">
        <authorList>
            <person name="Olsen C.W."/>
            <person name="Carey S."/>
            <person name="Hinshaw L."/>
            <person name="Karasin A.I."/>
        </authorList>
    </citation>
    <scope>NUCLEOTIDE SEQUENCE [LARGE SCALE GENOMIC DNA]</scope>
    <source>
        <strain evidence="2 3">LZ-22</strain>
    </source>
</reference>
<dbReference type="AlphaFoldDB" id="A0A1G6GZ18"/>
<organism evidence="2 3">
    <name type="scientific">Raineyella antarctica</name>
    <dbReference type="NCBI Taxonomy" id="1577474"/>
    <lineage>
        <taxon>Bacteria</taxon>
        <taxon>Bacillati</taxon>
        <taxon>Actinomycetota</taxon>
        <taxon>Actinomycetes</taxon>
        <taxon>Propionibacteriales</taxon>
        <taxon>Propionibacteriaceae</taxon>
        <taxon>Raineyella</taxon>
    </lineage>
</organism>
<dbReference type="EMBL" id="FMYF01000005">
    <property type="protein sequence ID" value="SDB87272.1"/>
    <property type="molecule type" value="Genomic_DNA"/>
</dbReference>
<sequence>MSDAPDPGSWIGRIVGWCFALLVGAMALSAAVQIVEDVWWQLCIGGLVAIIVAVLIALIRRRSRF</sequence>
<keyword evidence="1" id="KW-0812">Transmembrane</keyword>
<proteinExistence type="predicted"/>
<evidence type="ECO:0000256" key="1">
    <source>
        <dbReference type="SAM" id="Phobius"/>
    </source>
</evidence>
<name>A0A1G6GZ18_9ACTN</name>
<evidence type="ECO:0000313" key="3">
    <source>
        <dbReference type="Proteomes" id="UP000199086"/>
    </source>
</evidence>
<protein>
    <submittedName>
        <fullName evidence="2">Uncharacterized protein</fullName>
    </submittedName>
</protein>
<dbReference type="Proteomes" id="UP000199086">
    <property type="component" value="Unassembled WGS sequence"/>
</dbReference>
<dbReference type="RefSeq" id="WP_092610145.1">
    <property type="nucleotide sequence ID" value="NZ_FMYF01000005.1"/>
</dbReference>